<dbReference type="GO" id="GO:0005886">
    <property type="term" value="C:plasma membrane"/>
    <property type="evidence" value="ECO:0007669"/>
    <property type="project" value="TreeGrafter"/>
</dbReference>
<evidence type="ECO:0000313" key="2">
    <source>
        <dbReference type="EMBL" id="RBQ20080.1"/>
    </source>
</evidence>
<proteinExistence type="predicted"/>
<protein>
    <submittedName>
        <fullName evidence="2">ABC transporter ATP-binding protein</fullName>
    </submittedName>
</protein>
<accession>A0A366M2U9</accession>
<dbReference type="GO" id="GO:0016887">
    <property type="term" value="F:ATP hydrolysis activity"/>
    <property type="evidence" value="ECO:0007669"/>
    <property type="project" value="InterPro"/>
</dbReference>
<dbReference type="Gene3D" id="3.40.50.300">
    <property type="entry name" value="P-loop containing nucleotide triphosphate hydrolases"/>
    <property type="match status" value="1"/>
</dbReference>
<dbReference type="SUPFAM" id="SSF52540">
    <property type="entry name" value="P-loop containing nucleoside triphosphate hydrolases"/>
    <property type="match status" value="1"/>
</dbReference>
<keyword evidence="2" id="KW-0067">ATP-binding</keyword>
<dbReference type="EMBL" id="QMEY01000003">
    <property type="protein sequence ID" value="RBQ20080.1"/>
    <property type="molecule type" value="Genomic_DNA"/>
</dbReference>
<sequence>MPTRCGEPTFVGPTSYLTRCHGGGSCGSNGEMKIPRPRVSPLEVSDDRAFARPGMSRPALRMLPIAVRAEGVRRAGVVGGAEVALLDNVTLSVPRGRFTAVTGPSRSGASMLLRCLGGLDPVNAGRVLAGDVDLALLDEARLARLRRERFGFVAKERDLIPSLTVRQNVTIPAGVDGRTTDGAWVEAVLETTGLAGLQTHRTAEVPPSVWVRIACAKALVRRPEIVFADPAEGSHRGEVVVPGEGIGSGEHEGWREASRVVLPLVLREAATRLGPAVIMATHDPAGAARADTVVSLCGGRVAGVLSNPTTDRVRALVAAGEDGAGGEETPA</sequence>
<gene>
    <name evidence="2" type="ORF">DP939_09655</name>
</gene>
<keyword evidence="3" id="KW-1185">Reference proteome</keyword>
<comment type="caution">
    <text evidence="2">The sequence shown here is derived from an EMBL/GenBank/DDBJ whole genome shotgun (WGS) entry which is preliminary data.</text>
</comment>
<dbReference type="GO" id="GO:0005524">
    <property type="term" value="F:ATP binding"/>
    <property type="evidence" value="ECO:0007669"/>
    <property type="project" value="UniProtKB-KW"/>
</dbReference>
<feature type="domain" description="ABC transporter" evidence="1">
    <location>
        <begin position="67"/>
        <end position="323"/>
    </location>
</feature>
<dbReference type="InterPro" id="IPR027417">
    <property type="entry name" value="P-loop_NTPase"/>
</dbReference>
<dbReference type="PROSITE" id="PS50893">
    <property type="entry name" value="ABC_TRANSPORTER_2"/>
    <property type="match status" value="1"/>
</dbReference>
<name>A0A366M2U9_9ACTN</name>
<dbReference type="PANTHER" id="PTHR24220:SF685">
    <property type="entry name" value="ABC TRANSPORTER RELATED"/>
    <property type="match status" value="1"/>
</dbReference>
<dbReference type="AlphaFoldDB" id="A0A366M2U9"/>
<organism evidence="2 3">
    <name type="scientific">Spongiactinospora rosea</name>
    <dbReference type="NCBI Taxonomy" id="2248750"/>
    <lineage>
        <taxon>Bacteria</taxon>
        <taxon>Bacillati</taxon>
        <taxon>Actinomycetota</taxon>
        <taxon>Actinomycetes</taxon>
        <taxon>Streptosporangiales</taxon>
        <taxon>Streptosporangiaceae</taxon>
        <taxon>Spongiactinospora</taxon>
    </lineage>
</organism>
<evidence type="ECO:0000313" key="3">
    <source>
        <dbReference type="Proteomes" id="UP000253303"/>
    </source>
</evidence>
<dbReference type="PANTHER" id="PTHR24220">
    <property type="entry name" value="IMPORT ATP-BINDING PROTEIN"/>
    <property type="match status" value="1"/>
</dbReference>
<keyword evidence="2" id="KW-0547">Nucleotide-binding</keyword>
<reference evidence="2 3" key="1">
    <citation type="submission" date="2018-06" db="EMBL/GenBank/DDBJ databases">
        <title>Sphaerisporangium craniellae sp. nov., isolated from a marine sponge in the South China Sea.</title>
        <authorList>
            <person name="Li L."/>
        </authorList>
    </citation>
    <scope>NUCLEOTIDE SEQUENCE [LARGE SCALE GENOMIC DNA]</scope>
    <source>
        <strain evidence="2 3">LHW63015</strain>
    </source>
</reference>
<dbReference type="Proteomes" id="UP000253303">
    <property type="component" value="Unassembled WGS sequence"/>
</dbReference>
<evidence type="ECO:0000259" key="1">
    <source>
        <dbReference type="PROSITE" id="PS50893"/>
    </source>
</evidence>
<dbReference type="InterPro" id="IPR015854">
    <property type="entry name" value="ABC_transpr_LolD-like"/>
</dbReference>
<dbReference type="Pfam" id="PF00005">
    <property type="entry name" value="ABC_tran"/>
    <property type="match status" value="1"/>
</dbReference>
<dbReference type="InterPro" id="IPR003439">
    <property type="entry name" value="ABC_transporter-like_ATP-bd"/>
</dbReference>
<dbReference type="GO" id="GO:0022857">
    <property type="term" value="F:transmembrane transporter activity"/>
    <property type="evidence" value="ECO:0007669"/>
    <property type="project" value="TreeGrafter"/>
</dbReference>